<evidence type="ECO:0000313" key="3">
    <source>
        <dbReference type="Ensembl" id="ENSKMAP00000030092.1"/>
    </source>
</evidence>
<dbReference type="InterPro" id="IPR036690">
    <property type="entry name" value="Fdx_antiC-bd_sf"/>
</dbReference>
<dbReference type="InterPro" id="IPR005121">
    <property type="entry name" value="Fdx_antiC-bd"/>
</dbReference>
<dbReference type="Proteomes" id="UP000264800">
    <property type="component" value="Unplaced"/>
</dbReference>
<name>A0A3Q3H3H2_KRYMA</name>
<feature type="domain" description="FDX-ACB" evidence="2">
    <location>
        <begin position="491"/>
        <end position="582"/>
    </location>
</feature>
<keyword evidence="4" id="KW-1185">Reference proteome</keyword>
<dbReference type="Gene3D" id="3.30.930.10">
    <property type="entry name" value="Bira Bifunctional Protein, Domain 2"/>
    <property type="match status" value="1"/>
</dbReference>
<dbReference type="GeneTree" id="ENSGT00940000160701"/>
<dbReference type="GO" id="GO:0070475">
    <property type="term" value="P:rRNA base methylation"/>
    <property type="evidence" value="ECO:0007669"/>
    <property type="project" value="InterPro"/>
</dbReference>
<dbReference type="GO" id="GO:0005737">
    <property type="term" value="C:cytoplasm"/>
    <property type="evidence" value="ECO:0007669"/>
    <property type="project" value="TreeGrafter"/>
</dbReference>
<dbReference type="AlphaFoldDB" id="A0A3Q3H3H2"/>
<dbReference type="InterPro" id="IPR019446">
    <property type="entry name" value="BMT5-like"/>
</dbReference>
<dbReference type="FunFam" id="3.40.50.150:FF:000361">
    <property type="entry name" value="Ferredoxin-fold anticodon-binding domain-containing protein 1 homolog"/>
    <property type="match status" value="1"/>
</dbReference>
<evidence type="ECO:0000259" key="2">
    <source>
        <dbReference type="PROSITE" id="PS51447"/>
    </source>
</evidence>
<feature type="region of interest" description="Disordered" evidence="1">
    <location>
        <begin position="302"/>
        <end position="328"/>
    </location>
</feature>
<dbReference type="OMA" id="IRFGVDC"/>
<dbReference type="PROSITE" id="PS51447">
    <property type="entry name" value="FDX_ACB"/>
    <property type="match status" value="1"/>
</dbReference>
<dbReference type="GO" id="GO:0070042">
    <property type="term" value="F:rRNA (uridine-N3-)-methyltransferase activity"/>
    <property type="evidence" value="ECO:0007669"/>
    <property type="project" value="InterPro"/>
</dbReference>
<accession>A0A3Q3H3H2</accession>
<evidence type="ECO:0000256" key="1">
    <source>
        <dbReference type="SAM" id="MobiDB-lite"/>
    </source>
</evidence>
<dbReference type="Pfam" id="PF10354">
    <property type="entry name" value="BMT5-like"/>
    <property type="match status" value="1"/>
</dbReference>
<protein>
    <submittedName>
        <fullName evidence="3">Ferredoxin-fold anticodon binding domain containing 1</fullName>
    </submittedName>
</protein>
<proteinExistence type="predicted"/>
<sequence>MSPSRSVLLVGEGNFSFSSSACKLEPGSIITASCLQHQEEALRHEGAASNIQTIRDSGGAVLFEVDCTKLEECASLQGRVFDRVVFNFPHCGRKSGVKKNRELLRSFFLSCVQVLAKDGEVHVALCNGQGGTPADQPRREWHNSWQVVAMAAEAHLILSAVRPFEAENHQSYKCTGYRSQDKGFHLEKALLHVFARSAPYTSVPIVHMEEVVEGEKVHYNVPAELGDHMFRRFLRSDSVHPVKLVQDFLLTGLAEDWSVSMTTESVPYLMAAERLQTCCHGVDNSQCYWIHLLQRDLASHVEEQDPGRPNPPDSWSATSVASGKDNRSRIKGAESLRPAFSLDVNPEGYNGISSLFFGISGVVFRNVPISLWALPAFHELLLRGVSPSESETIKLLGHKLEKLLAPYGVAIVTEEEGLHLTAQPMGLVGKVFTSNAADSSSHVTVSLNLDLLAVLLFSLPDWRLLWCHDSRFTKQFSLPALPGTPFRPFSLFPEPFSFDISFWTGPTWEERLFYAAVRETSLGTVEHVKLIDTFSHPDLSQTSYCYRLTYHSHTHALSHTQALRFHKQLEVLLSSRLQVTIR</sequence>
<dbReference type="SMART" id="SM00896">
    <property type="entry name" value="FDX-ACB"/>
    <property type="match status" value="1"/>
</dbReference>
<dbReference type="SUPFAM" id="SSF54991">
    <property type="entry name" value="Anticodon-binding domain of PheRS"/>
    <property type="match status" value="1"/>
</dbReference>
<dbReference type="Gene3D" id="3.30.70.380">
    <property type="entry name" value="Ferrodoxin-fold anticodon-binding domain"/>
    <property type="match status" value="1"/>
</dbReference>
<dbReference type="STRING" id="37003.ENSKMAP00000030092"/>
<organism evidence="3 4">
    <name type="scientific">Kryptolebias marmoratus</name>
    <name type="common">Mangrove killifish</name>
    <name type="synonym">Rivulus marmoratus</name>
    <dbReference type="NCBI Taxonomy" id="37003"/>
    <lineage>
        <taxon>Eukaryota</taxon>
        <taxon>Metazoa</taxon>
        <taxon>Chordata</taxon>
        <taxon>Craniata</taxon>
        <taxon>Vertebrata</taxon>
        <taxon>Euteleostomi</taxon>
        <taxon>Actinopterygii</taxon>
        <taxon>Neopterygii</taxon>
        <taxon>Teleostei</taxon>
        <taxon>Neoteleostei</taxon>
        <taxon>Acanthomorphata</taxon>
        <taxon>Ovalentaria</taxon>
        <taxon>Atherinomorphae</taxon>
        <taxon>Cyprinodontiformes</taxon>
        <taxon>Rivulidae</taxon>
        <taxon>Kryptolebias</taxon>
    </lineage>
</organism>
<dbReference type="InterPro" id="IPR045864">
    <property type="entry name" value="aa-tRNA-synth_II/BPL/LPL"/>
</dbReference>
<dbReference type="Ensembl" id="ENSKMAT00000030465.1">
    <property type="protein sequence ID" value="ENSKMAP00000030092.1"/>
    <property type="gene ID" value="ENSKMAG00000022235.1"/>
</dbReference>
<evidence type="ECO:0000313" key="4">
    <source>
        <dbReference type="Proteomes" id="UP000264800"/>
    </source>
</evidence>
<dbReference type="PANTHER" id="PTHR11538:SF26">
    <property type="entry name" value="FERREDOXIN-FOLD ANTICODON-BINDING DOMAIN-CONTAINING PROTEIN 1"/>
    <property type="match status" value="1"/>
</dbReference>
<dbReference type="PANTHER" id="PTHR11538">
    <property type="entry name" value="PHENYLALANYL-TRNA SYNTHETASE"/>
    <property type="match status" value="1"/>
</dbReference>
<reference evidence="3" key="1">
    <citation type="submission" date="2025-08" db="UniProtKB">
        <authorList>
            <consortium name="Ensembl"/>
        </authorList>
    </citation>
    <scope>IDENTIFICATION</scope>
</reference>
<reference evidence="3" key="2">
    <citation type="submission" date="2025-09" db="UniProtKB">
        <authorList>
            <consortium name="Ensembl"/>
        </authorList>
    </citation>
    <scope>IDENTIFICATION</scope>
</reference>
<dbReference type="Pfam" id="PF03147">
    <property type="entry name" value="FDX-ACB"/>
    <property type="match status" value="1"/>
</dbReference>